<evidence type="ECO:0000313" key="2">
    <source>
        <dbReference type="EMBL" id="KAJ8788330.1"/>
    </source>
</evidence>
<keyword evidence="3" id="KW-1185">Reference proteome</keyword>
<dbReference type="SUPFAM" id="SSF57845">
    <property type="entry name" value="B-box zinc-binding domain"/>
    <property type="match status" value="1"/>
</dbReference>
<dbReference type="InterPro" id="IPR050143">
    <property type="entry name" value="TRIM/RBCC"/>
</dbReference>
<evidence type="ECO:0000256" key="1">
    <source>
        <dbReference type="SAM" id="Coils"/>
    </source>
</evidence>
<sequence length="237" mass="27972">MLYCGQRLTSVSAPERCHSFHFQSTGRCIPQQKQPNLQLGPPASMSKRLRSQLEQEIPEDACCEIHLEPPQLFCHDDQITLCDKYFKSQEHKNQVVYGVQEAAENYRKLFQEILNTLKEKLEVAKSILADEQERMVIMQEEEQNFKVMTESEYRIRFRLMIEENKVNFQSLQGCGFNLNLREASQNQLMEFATKLKEKFQEILQRLNCLWRENMNKLRESEVRLSEQICSLQKSLQS</sequence>
<evidence type="ECO:0000313" key="3">
    <source>
        <dbReference type="Proteomes" id="UP001159641"/>
    </source>
</evidence>
<gene>
    <name evidence="2" type="ORF">J1605_000386</name>
</gene>
<proteinExistence type="predicted"/>
<dbReference type="PANTHER" id="PTHR24103">
    <property type="entry name" value="E3 UBIQUITIN-PROTEIN LIGASE TRIM"/>
    <property type="match status" value="1"/>
</dbReference>
<comment type="caution">
    <text evidence="2">The sequence shown here is derived from an EMBL/GenBank/DDBJ whole genome shotgun (WGS) entry which is preliminary data.</text>
</comment>
<reference evidence="2 3" key="1">
    <citation type="submission" date="2022-11" db="EMBL/GenBank/DDBJ databases">
        <title>Whole genome sequence of Eschrichtius robustus ER-17-0199.</title>
        <authorList>
            <person name="Bruniche-Olsen A."/>
            <person name="Black A.N."/>
            <person name="Fields C.J."/>
            <person name="Walden K."/>
            <person name="Dewoody J.A."/>
        </authorList>
    </citation>
    <scope>NUCLEOTIDE SEQUENCE [LARGE SCALE GENOMIC DNA]</scope>
    <source>
        <strain evidence="2">ER-17-0199</strain>
        <tissue evidence="2">Blubber</tissue>
    </source>
</reference>
<feature type="coiled-coil region" evidence="1">
    <location>
        <begin position="99"/>
        <end position="141"/>
    </location>
</feature>
<name>A0AB34HBP5_ESCRO</name>
<dbReference type="Gene3D" id="3.30.160.60">
    <property type="entry name" value="Classic Zinc Finger"/>
    <property type="match status" value="1"/>
</dbReference>
<dbReference type="AlphaFoldDB" id="A0AB34HBP5"/>
<accession>A0AB34HBP5</accession>
<organism evidence="2 3">
    <name type="scientific">Eschrichtius robustus</name>
    <name type="common">California gray whale</name>
    <name type="synonym">Eschrichtius gibbosus</name>
    <dbReference type="NCBI Taxonomy" id="9764"/>
    <lineage>
        <taxon>Eukaryota</taxon>
        <taxon>Metazoa</taxon>
        <taxon>Chordata</taxon>
        <taxon>Craniata</taxon>
        <taxon>Vertebrata</taxon>
        <taxon>Euteleostomi</taxon>
        <taxon>Mammalia</taxon>
        <taxon>Eutheria</taxon>
        <taxon>Laurasiatheria</taxon>
        <taxon>Artiodactyla</taxon>
        <taxon>Whippomorpha</taxon>
        <taxon>Cetacea</taxon>
        <taxon>Mysticeti</taxon>
        <taxon>Eschrichtiidae</taxon>
        <taxon>Eschrichtius</taxon>
    </lineage>
</organism>
<dbReference type="EMBL" id="JAIQCJ010001624">
    <property type="protein sequence ID" value="KAJ8788330.1"/>
    <property type="molecule type" value="Genomic_DNA"/>
</dbReference>
<keyword evidence="1" id="KW-0175">Coiled coil</keyword>
<dbReference type="Proteomes" id="UP001159641">
    <property type="component" value="Unassembled WGS sequence"/>
</dbReference>
<protein>
    <submittedName>
        <fullName evidence="2">Uncharacterized protein</fullName>
    </submittedName>
</protein>